<dbReference type="InterPro" id="IPR017872">
    <property type="entry name" value="Pyrmidine_PPase_CS"/>
</dbReference>
<evidence type="ECO:0000256" key="3">
    <source>
        <dbReference type="ARBA" id="ARBA00048550"/>
    </source>
</evidence>
<dbReference type="Proteomes" id="UP000292423">
    <property type="component" value="Unassembled WGS sequence"/>
</dbReference>
<dbReference type="InterPro" id="IPR035902">
    <property type="entry name" value="Nuc_phospho_transferase"/>
</dbReference>
<dbReference type="RefSeq" id="WP_242610289.1">
    <property type="nucleotide sequence ID" value="NZ_SHKX01000016.1"/>
</dbReference>
<dbReference type="GO" id="GO:0006206">
    <property type="term" value="P:pyrimidine nucleobase metabolic process"/>
    <property type="evidence" value="ECO:0007669"/>
    <property type="project" value="InterPro"/>
</dbReference>
<evidence type="ECO:0000256" key="4">
    <source>
        <dbReference type="HAMAP-Rule" id="MF_00703"/>
    </source>
</evidence>
<proteinExistence type="inferred from homology"/>
<dbReference type="InterPro" id="IPR000053">
    <property type="entry name" value="Thymidine/pyrmidine_PPase"/>
</dbReference>
<dbReference type="InterPro" id="IPR017459">
    <property type="entry name" value="Glycosyl_Trfase_fam3_N_dom"/>
</dbReference>
<protein>
    <recommendedName>
        <fullName evidence="4">Putative thymidine phosphorylase</fullName>
        <ecNumber evidence="4">2.4.2.4</ecNumber>
    </recommendedName>
    <alternativeName>
        <fullName evidence="4">TdRPase</fullName>
    </alternativeName>
</protein>
<evidence type="ECO:0000256" key="2">
    <source>
        <dbReference type="ARBA" id="ARBA00022679"/>
    </source>
</evidence>
<dbReference type="SUPFAM" id="SSF52418">
    <property type="entry name" value="Nucleoside phosphorylase/phosphoribosyltransferase catalytic domain"/>
    <property type="match status" value="1"/>
</dbReference>
<dbReference type="HAMAP" id="MF_00703">
    <property type="entry name" value="Thymid_phosp_2"/>
    <property type="match status" value="1"/>
</dbReference>
<dbReference type="GO" id="GO:0005829">
    <property type="term" value="C:cytosol"/>
    <property type="evidence" value="ECO:0007669"/>
    <property type="project" value="TreeGrafter"/>
</dbReference>
<comment type="caution">
    <text evidence="6">The sequence shown here is derived from an EMBL/GenBank/DDBJ whole genome shotgun (WGS) entry which is preliminary data.</text>
</comment>
<comment type="catalytic activity">
    <reaction evidence="3 4">
        <text>thymidine + phosphate = 2-deoxy-alpha-D-ribose 1-phosphate + thymine</text>
        <dbReference type="Rhea" id="RHEA:16037"/>
        <dbReference type="ChEBI" id="CHEBI:17748"/>
        <dbReference type="ChEBI" id="CHEBI:17821"/>
        <dbReference type="ChEBI" id="CHEBI:43474"/>
        <dbReference type="ChEBI" id="CHEBI:57259"/>
        <dbReference type="EC" id="2.4.2.4"/>
    </reaction>
</comment>
<dbReference type="InterPro" id="IPR028579">
    <property type="entry name" value="Thym_Pase_Put"/>
</dbReference>
<dbReference type="InterPro" id="IPR013466">
    <property type="entry name" value="Thymidine/AMP_Pase"/>
</dbReference>
<dbReference type="Gene3D" id="3.40.1030.10">
    <property type="entry name" value="Nucleoside phosphorylase/phosphoribosyltransferase catalytic domain"/>
    <property type="match status" value="1"/>
</dbReference>
<gene>
    <name evidence="6" type="ORF">EV700_3067</name>
</gene>
<keyword evidence="2 4" id="KW-0808">Transferase</keyword>
<dbReference type="SUPFAM" id="SSF54680">
    <property type="entry name" value="Pyrimidine nucleoside phosphorylase C-terminal domain"/>
    <property type="match status" value="1"/>
</dbReference>
<dbReference type="AlphaFoldDB" id="A0A4Q7YJ55"/>
<dbReference type="PANTHER" id="PTHR10515:SF0">
    <property type="entry name" value="THYMIDINE PHOSPHORYLASE"/>
    <property type="match status" value="1"/>
</dbReference>
<dbReference type="Gene3D" id="1.20.970.50">
    <property type="match status" value="1"/>
</dbReference>
<dbReference type="PROSITE" id="PS00647">
    <property type="entry name" value="THYMID_PHOSPHORYLASE"/>
    <property type="match status" value="1"/>
</dbReference>
<dbReference type="NCBIfam" id="TIGR02645">
    <property type="entry name" value="ARCH_P_rylase"/>
    <property type="match status" value="1"/>
</dbReference>
<organism evidence="6 7">
    <name type="scientific">Fluviicoccus keumensis</name>
    <dbReference type="NCBI Taxonomy" id="1435465"/>
    <lineage>
        <taxon>Bacteria</taxon>
        <taxon>Pseudomonadati</taxon>
        <taxon>Pseudomonadota</taxon>
        <taxon>Gammaproteobacteria</taxon>
        <taxon>Moraxellales</taxon>
        <taxon>Moraxellaceae</taxon>
        <taxon>Fluviicoccus</taxon>
    </lineage>
</organism>
<sequence>MSPEDIARTRLRPRRMGIDSHSEPVAFLRADCHVCRSEGFEAQSRVTITIGDKSVVATLNIVYSDILGKGDVGLSEAAWKRLDIDDGELAVLTHSPSLDSMSHVRSKLYGHRLSREGMNEIVTDVVAGRYGDIQLAALLTACAGNRLDLSEITWLTKAMVDAGHRIDWGRDKIMDKHCLGGLPGNRTTPIVVSIAAACGLTIPKTSSRAITSPAGTADTMETMTRVTLTLDEMRRVVEKENACLVWGGSVSLSPADDILIRVERALDIDSEGQMVASVLSKKAAAGSTHVLIDIPVGPTAKVRGRQAADHLAHLLRKVGEALGMEVRTIQTDGTQPIGVGVGPALEALDVLAVLRNQSGAPADLRERALLVAGELLELGGIAPHGKGSRLAREALLSGRAGEKFIAICEAQGGFREPVLASSSRAIAAPRNGIVTHINNRLVSRLAKLAGAPGAPGAGLRLAVHLGDRIERGAPLFELFADSPGELAYALEFHEAHPDMITVEEESV</sequence>
<evidence type="ECO:0000313" key="7">
    <source>
        <dbReference type="Proteomes" id="UP000292423"/>
    </source>
</evidence>
<name>A0A4Q7YJ55_9GAMM</name>
<dbReference type="NCBIfam" id="NF003338">
    <property type="entry name" value="PRK04350.1"/>
    <property type="match status" value="1"/>
</dbReference>
<dbReference type="GO" id="GO:0004645">
    <property type="term" value="F:1,4-alpha-oligoglucan phosphorylase activity"/>
    <property type="evidence" value="ECO:0007669"/>
    <property type="project" value="InterPro"/>
</dbReference>
<evidence type="ECO:0000259" key="5">
    <source>
        <dbReference type="SMART" id="SM00941"/>
    </source>
</evidence>
<dbReference type="InterPro" id="IPR000312">
    <property type="entry name" value="Glycosyl_Trfase_fam3"/>
</dbReference>
<dbReference type="InterPro" id="IPR036566">
    <property type="entry name" value="PYNP-like_C_sf"/>
</dbReference>
<dbReference type="EC" id="2.4.2.4" evidence="4"/>
<dbReference type="InterPro" id="IPR013102">
    <property type="entry name" value="PYNP_C"/>
</dbReference>
<dbReference type="InterPro" id="IPR036320">
    <property type="entry name" value="Glycosyl_Trfase_fam3_N_dom_sf"/>
</dbReference>
<dbReference type="Pfam" id="PF00591">
    <property type="entry name" value="Glycos_transf_3"/>
    <property type="match status" value="1"/>
</dbReference>
<evidence type="ECO:0000313" key="6">
    <source>
        <dbReference type="EMBL" id="RZU36854.1"/>
    </source>
</evidence>
<keyword evidence="7" id="KW-1185">Reference proteome</keyword>
<keyword evidence="1 4" id="KW-0328">Glycosyltransferase</keyword>
<dbReference type="Gene3D" id="3.90.1170.30">
    <property type="entry name" value="Pyrimidine nucleoside phosphorylase-like, C-terminal domain"/>
    <property type="match status" value="1"/>
</dbReference>
<dbReference type="SUPFAM" id="SSF47648">
    <property type="entry name" value="Nucleoside phosphorylase/phosphoribosyltransferase N-terminal domain"/>
    <property type="match status" value="1"/>
</dbReference>
<dbReference type="SMART" id="SM00941">
    <property type="entry name" value="PYNP_C"/>
    <property type="match status" value="1"/>
</dbReference>
<dbReference type="GO" id="GO:0006213">
    <property type="term" value="P:pyrimidine nucleoside metabolic process"/>
    <property type="evidence" value="ECO:0007669"/>
    <property type="project" value="InterPro"/>
</dbReference>
<comment type="similarity">
    <text evidence="4">Belongs to the thymidine/pyrimidine-nucleoside phosphorylase family. Type 2 subfamily.</text>
</comment>
<dbReference type="Gene3D" id="2.40.40.20">
    <property type="match status" value="1"/>
</dbReference>
<dbReference type="PANTHER" id="PTHR10515">
    <property type="entry name" value="THYMIDINE PHOSPHORYLASE"/>
    <property type="match status" value="1"/>
</dbReference>
<accession>A0A4Q7YJ55</accession>
<dbReference type="EMBL" id="SHKX01000016">
    <property type="protein sequence ID" value="RZU36854.1"/>
    <property type="molecule type" value="Genomic_DNA"/>
</dbReference>
<dbReference type="Pfam" id="PF02885">
    <property type="entry name" value="Glycos_trans_3N"/>
    <property type="match status" value="1"/>
</dbReference>
<feature type="domain" description="Pyrimidine nucleoside phosphorylase C-terminal" evidence="5">
    <location>
        <begin position="433"/>
        <end position="500"/>
    </location>
</feature>
<dbReference type="GO" id="GO:0009032">
    <property type="term" value="F:thymidine phosphorylase activity"/>
    <property type="evidence" value="ECO:0007669"/>
    <property type="project" value="UniProtKB-UniRule"/>
</dbReference>
<reference evidence="6 7" key="1">
    <citation type="submission" date="2019-02" db="EMBL/GenBank/DDBJ databases">
        <title>Genomic Encyclopedia of Type Strains, Phase IV (KMG-IV): sequencing the most valuable type-strain genomes for metagenomic binning, comparative biology and taxonomic classification.</title>
        <authorList>
            <person name="Goeker M."/>
        </authorList>
    </citation>
    <scope>NUCLEOTIDE SEQUENCE [LARGE SCALE GENOMIC DNA]</scope>
    <source>
        <strain evidence="6 7">DSM 105135</strain>
    </source>
</reference>
<evidence type="ECO:0000256" key="1">
    <source>
        <dbReference type="ARBA" id="ARBA00022676"/>
    </source>
</evidence>